<comment type="caution">
    <text evidence="3">The sequence shown here is derived from an EMBL/GenBank/DDBJ whole genome shotgun (WGS) entry which is preliminary data.</text>
</comment>
<dbReference type="Proteomes" id="UP001186944">
    <property type="component" value="Unassembled WGS sequence"/>
</dbReference>
<reference evidence="3" key="1">
    <citation type="submission" date="2019-08" db="EMBL/GenBank/DDBJ databases">
        <title>The improved chromosome-level genome for the pearl oyster Pinctada fucata martensii using PacBio sequencing and Hi-C.</title>
        <authorList>
            <person name="Zheng Z."/>
        </authorList>
    </citation>
    <scope>NUCLEOTIDE SEQUENCE</scope>
    <source>
        <strain evidence="3">ZZ-2019</strain>
        <tissue evidence="3">Adductor muscle</tissue>
    </source>
</reference>
<protein>
    <submittedName>
        <fullName evidence="3">Uncharacterized protein</fullName>
    </submittedName>
</protein>
<evidence type="ECO:0000313" key="4">
    <source>
        <dbReference type="Proteomes" id="UP001186944"/>
    </source>
</evidence>
<accession>A0AA89BIT1</accession>
<organism evidence="3 4">
    <name type="scientific">Pinctada imbricata</name>
    <name type="common">Atlantic pearl-oyster</name>
    <name type="synonym">Pinctada martensii</name>
    <dbReference type="NCBI Taxonomy" id="66713"/>
    <lineage>
        <taxon>Eukaryota</taxon>
        <taxon>Metazoa</taxon>
        <taxon>Spiralia</taxon>
        <taxon>Lophotrochozoa</taxon>
        <taxon>Mollusca</taxon>
        <taxon>Bivalvia</taxon>
        <taxon>Autobranchia</taxon>
        <taxon>Pteriomorphia</taxon>
        <taxon>Pterioida</taxon>
        <taxon>Pterioidea</taxon>
        <taxon>Pteriidae</taxon>
        <taxon>Pinctada</taxon>
    </lineage>
</organism>
<evidence type="ECO:0000256" key="1">
    <source>
        <dbReference type="SAM" id="MobiDB-lite"/>
    </source>
</evidence>
<sequence length="422" mass="46277">MCKSNVCGVVAASGTICAGDAQEGLQLAAHICAECMLEQMQLAATMCRKCAETDAASRTYLSEELVQENVCSKTSFACQISITIVAASLRQLVLQTSATLCRKAKIFIREGVDRVKGRWEEGGREGRKRERGGGRGQEEGGKKGAGRGSGIDSPKIDINCSGSQLFNVSTITHVFKVSKILEDERTYIIGDFQVEGSETDSYVKTVTHRTVNESEIDDMMYNRPIPTTTKESFTIKDIRTSERTSMKHVSTAQTTAVFKSSSSGILTSHDLHQPSTLASETTASTFALSKQHEIEATLTVSTVIELKTESRLSLEVATRKRETMDKKPSDYGTEPKGDNYVVIVVVAILLLLMVLTAVGVTIWIKRQKEDMKRMRRTTRSEIWPDFTQQASVESSVGSVGIASPNVIFDNSMPNEHNRGHSN</sequence>
<evidence type="ECO:0000256" key="2">
    <source>
        <dbReference type="SAM" id="Phobius"/>
    </source>
</evidence>
<dbReference type="AlphaFoldDB" id="A0AA89BIT1"/>
<keyword evidence="4" id="KW-1185">Reference proteome</keyword>
<keyword evidence="2" id="KW-0812">Transmembrane</keyword>
<feature type="compositionally biased region" description="Basic and acidic residues" evidence="1">
    <location>
        <begin position="121"/>
        <end position="142"/>
    </location>
</feature>
<dbReference type="EMBL" id="VSWD01000013">
    <property type="protein sequence ID" value="KAK3083901.1"/>
    <property type="molecule type" value="Genomic_DNA"/>
</dbReference>
<feature type="transmembrane region" description="Helical" evidence="2">
    <location>
        <begin position="340"/>
        <end position="364"/>
    </location>
</feature>
<proteinExistence type="predicted"/>
<feature type="region of interest" description="Disordered" evidence="1">
    <location>
        <begin position="121"/>
        <end position="154"/>
    </location>
</feature>
<keyword evidence="2" id="KW-0472">Membrane</keyword>
<evidence type="ECO:0000313" key="3">
    <source>
        <dbReference type="EMBL" id="KAK3083901.1"/>
    </source>
</evidence>
<keyword evidence="2" id="KW-1133">Transmembrane helix</keyword>
<gene>
    <name evidence="3" type="ORF">FSP39_004910</name>
</gene>
<name>A0AA89BIT1_PINIB</name>